<keyword evidence="4" id="KW-1185">Reference proteome</keyword>
<dbReference type="Pfam" id="PF00578">
    <property type="entry name" value="AhpC-TSA"/>
    <property type="match status" value="1"/>
</dbReference>
<dbReference type="OrthoDB" id="634996at2"/>
<feature type="domain" description="Thioredoxin" evidence="2">
    <location>
        <begin position="340"/>
        <end position="494"/>
    </location>
</feature>
<dbReference type="PROSITE" id="PS00194">
    <property type="entry name" value="THIOREDOXIN_1"/>
    <property type="match status" value="1"/>
</dbReference>
<dbReference type="Proteomes" id="UP000051950">
    <property type="component" value="Unassembled WGS sequence"/>
</dbReference>
<gene>
    <name evidence="3" type="ORF">ASU31_01615</name>
</gene>
<name>A0A0T5VW71_9SPHI</name>
<organism evidence="3 4">
    <name type="scientific">Pedobacter ginsenosidimutans</name>
    <dbReference type="NCBI Taxonomy" id="687842"/>
    <lineage>
        <taxon>Bacteria</taxon>
        <taxon>Pseudomonadati</taxon>
        <taxon>Bacteroidota</taxon>
        <taxon>Sphingobacteriia</taxon>
        <taxon>Sphingobacteriales</taxon>
        <taxon>Sphingobacteriaceae</taxon>
        <taxon>Pedobacter</taxon>
    </lineage>
</organism>
<dbReference type="RefSeq" id="WP_057930644.1">
    <property type="nucleotide sequence ID" value="NZ_LMZQ01000001.1"/>
</dbReference>
<dbReference type="Gene3D" id="1.25.40.10">
    <property type="entry name" value="Tetratricopeptide repeat domain"/>
    <property type="match status" value="1"/>
</dbReference>
<dbReference type="EMBL" id="LMZQ01000001">
    <property type="protein sequence ID" value="KRT18015.1"/>
    <property type="molecule type" value="Genomic_DNA"/>
</dbReference>
<dbReference type="GO" id="GO:0016209">
    <property type="term" value="F:antioxidant activity"/>
    <property type="evidence" value="ECO:0007669"/>
    <property type="project" value="InterPro"/>
</dbReference>
<evidence type="ECO:0000256" key="1">
    <source>
        <dbReference type="ARBA" id="ARBA00023284"/>
    </source>
</evidence>
<evidence type="ECO:0000259" key="2">
    <source>
        <dbReference type="PROSITE" id="PS51352"/>
    </source>
</evidence>
<dbReference type="Gene3D" id="3.40.30.10">
    <property type="entry name" value="Glutaredoxin"/>
    <property type="match status" value="1"/>
</dbReference>
<comment type="caution">
    <text evidence="3">The sequence shown here is derived from an EMBL/GenBank/DDBJ whole genome shotgun (WGS) entry which is preliminary data.</text>
</comment>
<dbReference type="SUPFAM" id="SSF48452">
    <property type="entry name" value="TPR-like"/>
    <property type="match status" value="1"/>
</dbReference>
<dbReference type="AlphaFoldDB" id="A0A0T5VW71"/>
<evidence type="ECO:0000313" key="4">
    <source>
        <dbReference type="Proteomes" id="UP000051950"/>
    </source>
</evidence>
<dbReference type="InterPro" id="IPR017937">
    <property type="entry name" value="Thioredoxin_CS"/>
</dbReference>
<dbReference type="PROSITE" id="PS51352">
    <property type="entry name" value="THIOREDOXIN_2"/>
    <property type="match status" value="1"/>
</dbReference>
<reference evidence="3 4" key="1">
    <citation type="submission" date="2015-11" db="EMBL/GenBank/DDBJ databases">
        <title>Sequence of Pedobacter ginsenosidimutans.</title>
        <authorList>
            <person name="Carson E."/>
            <person name="Keyser V."/>
            <person name="Newman J."/>
            <person name="Miller J."/>
        </authorList>
    </citation>
    <scope>NUCLEOTIDE SEQUENCE [LARGE SCALE GENOMIC DNA]</scope>
    <source>
        <strain evidence="3 4">KACC 14530</strain>
    </source>
</reference>
<dbReference type="STRING" id="687842.ASU31_01615"/>
<dbReference type="GO" id="GO:0006950">
    <property type="term" value="P:response to stress"/>
    <property type="evidence" value="ECO:0007669"/>
    <property type="project" value="UniProtKB-ARBA"/>
</dbReference>
<dbReference type="InterPro" id="IPR000866">
    <property type="entry name" value="AhpC/TSA"/>
</dbReference>
<proteinExistence type="predicted"/>
<evidence type="ECO:0000313" key="3">
    <source>
        <dbReference type="EMBL" id="KRT18015.1"/>
    </source>
</evidence>
<dbReference type="GO" id="GO:0016491">
    <property type="term" value="F:oxidoreductase activity"/>
    <property type="evidence" value="ECO:0007669"/>
    <property type="project" value="InterPro"/>
</dbReference>
<sequence length="495" mass="55050">MSTLNISNKMLGLLSILILGSISGLKAQTKPVDTTRIYLDKLVASKEPADKALLEAKLQKLAAADQEKDVDLAINYYYRLKNVKASDSLVQVELQKFPKGARARGQEASKIYDAKTALEKENAYKIWIKKFPVSGSGEELIVYDYVVSAIASEYAKEKNATKAIEYINKLQVDFWKGNGFNGVADAFYKTGDLKNAAVYYKKAMESAKIYYDGKLPNENSSKFAASGYPGLTMTYAGILFEQKKYDEALIYADLAAKNPKTASPRSNFQYAKILMALNRNQEAYAKLEEAVKSGKANDEMSSTFKTLYIKVKGSDVGFDAYAAEIRKGILANLQQKLNKEIINKPAVDFTLTDIEGKKVTLSSLKGKVVILDFWATWCGPCKASFPAMQMAVNKYKEDPNVKFLFIHTWEKTATPTQDASDYIKSQKYSFEVLMDTKDPDSKVNKVVTDYKVSGIPSKFVIDPAGNIRFNLMGFDGSNEAAVDEISMMIDMIKKG</sequence>
<keyword evidence="1" id="KW-0676">Redox-active center</keyword>
<dbReference type="PANTHER" id="PTHR42852:SF17">
    <property type="entry name" value="THIOREDOXIN-LIKE PROTEIN HI_1115"/>
    <property type="match status" value="1"/>
</dbReference>
<dbReference type="CDD" id="cd02966">
    <property type="entry name" value="TlpA_like_family"/>
    <property type="match status" value="1"/>
</dbReference>
<dbReference type="InterPro" id="IPR050553">
    <property type="entry name" value="Thioredoxin_ResA/DsbE_sf"/>
</dbReference>
<dbReference type="InterPro" id="IPR013766">
    <property type="entry name" value="Thioredoxin_domain"/>
</dbReference>
<dbReference type="InterPro" id="IPR036249">
    <property type="entry name" value="Thioredoxin-like_sf"/>
</dbReference>
<dbReference type="PANTHER" id="PTHR42852">
    <property type="entry name" value="THIOL:DISULFIDE INTERCHANGE PROTEIN DSBE"/>
    <property type="match status" value="1"/>
</dbReference>
<dbReference type="InterPro" id="IPR011990">
    <property type="entry name" value="TPR-like_helical_dom_sf"/>
</dbReference>
<dbReference type="SUPFAM" id="SSF52833">
    <property type="entry name" value="Thioredoxin-like"/>
    <property type="match status" value="1"/>
</dbReference>
<accession>A0A0T5VW71</accession>
<protein>
    <recommendedName>
        <fullName evidence="2">Thioredoxin domain-containing protein</fullName>
    </recommendedName>
</protein>